<dbReference type="InterPro" id="IPR008991">
    <property type="entry name" value="Translation_prot_SH3-like_sf"/>
</dbReference>
<evidence type="ECO:0000256" key="4">
    <source>
        <dbReference type="SAM" id="MobiDB-lite"/>
    </source>
</evidence>
<comment type="similarity">
    <text evidence="1">Belongs to the eukaryotic ribosomal protein eL21 family.</text>
</comment>
<dbReference type="InterPro" id="IPR036948">
    <property type="entry name" value="Ribosomal_eL21_sf"/>
</dbReference>
<accession>A0AAN7KHB7</accession>
<keyword evidence="8" id="KW-1185">Reference proteome</keyword>
<dbReference type="InterPro" id="IPR018259">
    <property type="entry name" value="Ribosomal_eL21_CS"/>
</dbReference>
<dbReference type="Gene3D" id="2.30.30.70">
    <property type="entry name" value="Ribosomal protein L21"/>
    <property type="match status" value="1"/>
</dbReference>
<dbReference type="EMBL" id="JAXIOK010000008">
    <property type="protein sequence ID" value="KAK4763612.1"/>
    <property type="molecule type" value="Genomic_DNA"/>
</dbReference>
<gene>
    <name evidence="7" type="ORF">SAY87_013050</name>
</gene>
<keyword evidence="2" id="KW-0689">Ribosomal protein</keyword>
<feature type="domain" description="Exostosin GT47" evidence="5">
    <location>
        <begin position="613"/>
        <end position="860"/>
    </location>
</feature>
<evidence type="ECO:0000259" key="5">
    <source>
        <dbReference type="Pfam" id="PF03016"/>
    </source>
</evidence>
<dbReference type="AlphaFoldDB" id="A0AAN7KHB7"/>
<feature type="compositionally biased region" description="Basic and acidic residues" evidence="4">
    <location>
        <begin position="120"/>
        <end position="133"/>
    </location>
</feature>
<evidence type="ECO:0000259" key="6">
    <source>
        <dbReference type="Pfam" id="PF08609"/>
    </source>
</evidence>
<organism evidence="7 8">
    <name type="scientific">Trapa incisa</name>
    <dbReference type="NCBI Taxonomy" id="236973"/>
    <lineage>
        <taxon>Eukaryota</taxon>
        <taxon>Viridiplantae</taxon>
        <taxon>Streptophyta</taxon>
        <taxon>Embryophyta</taxon>
        <taxon>Tracheophyta</taxon>
        <taxon>Spermatophyta</taxon>
        <taxon>Magnoliopsida</taxon>
        <taxon>eudicotyledons</taxon>
        <taxon>Gunneridae</taxon>
        <taxon>Pentapetalae</taxon>
        <taxon>rosids</taxon>
        <taxon>malvids</taxon>
        <taxon>Myrtales</taxon>
        <taxon>Lythraceae</taxon>
        <taxon>Trapa</taxon>
    </lineage>
</organism>
<protein>
    <submittedName>
        <fullName evidence="7">Uncharacterized protein</fullName>
    </submittedName>
</protein>
<dbReference type="GO" id="GO:0003735">
    <property type="term" value="F:structural constituent of ribosome"/>
    <property type="evidence" value="ECO:0007669"/>
    <property type="project" value="InterPro"/>
</dbReference>
<feature type="domain" description="Nucleotide exchange factor Fes1" evidence="6">
    <location>
        <begin position="223"/>
        <end position="311"/>
    </location>
</feature>
<dbReference type="InterPro" id="IPR001147">
    <property type="entry name" value="Ribosomal_eL21"/>
</dbReference>
<dbReference type="InterPro" id="IPR011989">
    <property type="entry name" value="ARM-like"/>
</dbReference>
<dbReference type="Pfam" id="PF03016">
    <property type="entry name" value="Exostosin_GT47"/>
    <property type="match status" value="1"/>
</dbReference>
<dbReference type="Gene3D" id="6.10.250.3260">
    <property type="match status" value="1"/>
</dbReference>
<keyword evidence="3" id="KW-0687">Ribonucleoprotein</keyword>
<dbReference type="FunFam" id="6.10.250.3260:FF:000002">
    <property type="entry name" value="60S ribosomal protein L21"/>
    <property type="match status" value="1"/>
</dbReference>
<dbReference type="SUPFAM" id="SSF48371">
    <property type="entry name" value="ARM repeat"/>
    <property type="match status" value="1"/>
</dbReference>
<dbReference type="InterPro" id="IPR040911">
    <property type="entry name" value="Exostosin_GT47"/>
</dbReference>
<feature type="region of interest" description="Disordered" evidence="4">
    <location>
        <begin position="120"/>
        <end position="139"/>
    </location>
</feature>
<dbReference type="GO" id="GO:0006412">
    <property type="term" value="P:translation"/>
    <property type="evidence" value="ECO:0007669"/>
    <property type="project" value="InterPro"/>
</dbReference>
<dbReference type="GO" id="GO:1990904">
    <property type="term" value="C:ribonucleoprotein complex"/>
    <property type="evidence" value="ECO:0007669"/>
    <property type="project" value="UniProtKB-KW"/>
</dbReference>
<evidence type="ECO:0000313" key="8">
    <source>
        <dbReference type="Proteomes" id="UP001345219"/>
    </source>
</evidence>
<reference evidence="7 8" key="1">
    <citation type="journal article" date="2023" name="Hortic Res">
        <title>Pangenome of water caltrop reveals structural variations and asymmetric subgenome divergence after allopolyploidization.</title>
        <authorList>
            <person name="Zhang X."/>
            <person name="Chen Y."/>
            <person name="Wang L."/>
            <person name="Yuan Y."/>
            <person name="Fang M."/>
            <person name="Shi L."/>
            <person name="Lu R."/>
            <person name="Comes H.P."/>
            <person name="Ma Y."/>
            <person name="Chen Y."/>
            <person name="Huang G."/>
            <person name="Zhou Y."/>
            <person name="Zheng Z."/>
            <person name="Qiu Y."/>
        </authorList>
    </citation>
    <scope>NUCLEOTIDE SEQUENCE [LARGE SCALE GENOMIC DNA]</scope>
    <source>
        <tissue evidence="7">Roots</tissue>
    </source>
</reference>
<dbReference type="Gene3D" id="1.25.10.10">
    <property type="entry name" value="Leucine-rich Repeat Variant"/>
    <property type="match status" value="1"/>
</dbReference>
<evidence type="ECO:0000313" key="7">
    <source>
        <dbReference type="EMBL" id="KAK4763612.1"/>
    </source>
</evidence>
<sequence>MPAGHGLRSRTRDLFSRPFRKKGYIPLTTYLRNYKIGEYVDIKVNGAVHKGMPHKFYHGRTGRVWNVTKRAIGVEVNKQVGNRIIRKRIHVRVEHVLPSRCQEEFQLRKIRNDELKAEAKARGEKISTKRQPEGPKPGFMVEGATMETVTPIPYDVVNDLKGVALFLSNGLRLGDSNKNSSGGLIWSTAKEKTDLVRKPDSDVDPAAGVVEDRDDIDGGFSSLDGMLRWAIGNSDPEKLKETAQDVQRMSSDERQMEIKELMEKLKTPSDAQLMQIAMDDLNNSSLTLEDRQRALHELLILVEPIDNANDLNNLGGLAVVIRELDHPEPEIRKLSACVIGKASQNNPTIQRQVLEFGTLRKLMKMVISSCVEEAIKALYAISALTRNNFPGQHLFYAEAGDLMLQSVVDLMASSDLDLQEKALLAVKSLLHLKTTEALVFQDFCGLDMLLDRMRQQLRDLMQDEFRKDYAVDVESLRTEVELIYHRKLGKAFAGDGQIHSSGISAMSAAKMRPKPPLLSGPTAFCRSLLLLFFFLSFYIFLLASPIRSGSILQKTAAPFITPLRLEIPRGGAPNGSSITAPRFVYPDAHNSSSAFGYSNIFLHHPNPYNPKLGNYFSEHMFKLSLLRSSLLTLNTQEAHLFFMPFSINSLRNDPRVRNASSISTFVTEYTERISREFRFWNASLGADHFYVHCHSVGREAASKHSALHNNAIQVTCSSSYFQRLYIAHKDVGLPQVWPRPPMEALTPPTERHRLVFFTGRTKNSWIRQEVMSIWGNDTAMGIFSGRSSYPYEEGFKRSRYCLHIKGYEVNTAKISDAIHYGCIPVIISNYYDLPFANILNWSRFSVIVSHREIKSLKKILLAIPRETYMTMYENLSQVRRHFVWHQIPAGYDSFHMTAYQLWLRRGVHRLQK</sequence>
<dbReference type="Pfam" id="PF08609">
    <property type="entry name" value="Fes1"/>
    <property type="match status" value="1"/>
</dbReference>
<dbReference type="Pfam" id="PF01157">
    <property type="entry name" value="Ribosomal_L21e"/>
    <property type="match status" value="1"/>
</dbReference>
<evidence type="ECO:0000256" key="2">
    <source>
        <dbReference type="ARBA" id="ARBA00022980"/>
    </source>
</evidence>
<proteinExistence type="inferred from homology"/>
<name>A0AAN7KHB7_9MYRT</name>
<dbReference type="GO" id="GO:0005840">
    <property type="term" value="C:ribosome"/>
    <property type="evidence" value="ECO:0007669"/>
    <property type="project" value="UniProtKB-KW"/>
</dbReference>
<dbReference type="SUPFAM" id="SSF50104">
    <property type="entry name" value="Translation proteins SH3-like domain"/>
    <property type="match status" value="1"/>
</dbReference>
<dbReference type="PANTHER" id="PTHR20981">
    <property type="entry name" value="60S RIBOSOMAL PROTEIN L21"/>
    <property type="match status" value="1"/>
</dbReference>
<comment type="caution">
    <text evidence="7">The sequence shown here is derived from an EMBL/GenBank/DDBJ whole genome shotgun (WGS) entry which is preliminary data.</text>
</comment>
<dbReference type="FunFam" id="2.30.30.70:FF:000001">
    <property type="entry name" value="60S ribosomal protein L21"/>
    <property type="match status" value="1"/>
</dbReference>
<dbReference type="PROSITE" id="PS01171">
    <property type="entry name" value="RIBOSOMAL_L21E"/>
    <property type="match status" value="1"/>
</dbReference>
<evidence type="ECO:0000256" key="3">
    <source>
        <dbReference type="ARBA" id="ARBA00023274"/>
    </source>
</evidence>
<dbReference type="Proteomes" id="UP001345219">
    <property type="component" value="Chromosome 11"/>
</dbReference>
<evidence type="ECO:0000256" key="1">
    <source>
        <dbReference type="ARBA" id="ARBA00008427"/>
    </source>
</evidence>
<dbReference type="InterPro" id="IPR016024">
    <property type="entry name" value="ARM-type_fold"/>
</dbReference>
<dbReference type="InterPro" id="IPR013918">
    <property type="entry name" value="Nucleotide_exch_fac_Fes1"/>
</dbReference>